<evidence type="ECO:0000313" key="1">
    <source>
        <dbReference type="EMBL" id="MDK9496115.1"/>
    </source>
</evidence>
<organism evidence="1 2">
    <name type="scientific">Streptomyces katrae</name>
    <dbReference type="NCBI Taxonomy" id="68223"/>
    <lineage>
        <taxon>Bacteria</taxon>
        <taxon>Bacillati</taxon>
        <taxon>Actinomycetota</taxon>
        <taxon>Actinomycetes</taxon>
        <taxon>Kitasatosporales</taxon>
        <taxon>Streptomycetaceae</taxon>
        <taxon>Streptomyces</taxon>
    </lineage>
</organism>
<dbReference type="RefSeq" id="WP_285341651.1">
    <property type="nucleotide sequence ID" value="NZ_JASITI010000010.1"/>
</dbReference>
<sequence length="467" mass="50021">MTEQRGNTSAADIWADLPQAFRTTASGLGRDAWQDVYAGITPAEREWRAVRPFFMDRDHFEELGRVSDRLAHLVLLSCRRRARSAGELHDLLGGPVSGVSLLDRDAPLSEDLLAAGRPDVLYRDGIPLFVELNIGGALGATPEVDLIASRFHQAYSGAQGTDGVLLSTPPSPVKGRFDCIRSTLGAGDGDRVAIPVWEGHGAAGHAATQAAIEELALLCDGGRAAGLDTFAVPLDEVETDDAAVLHVAGRRIDAVLWLYVPSAQPDSPGMDALARASAAGTLRMHTPEATFLLTNKKTLGWLWEDLEHFEPQDAELIRRHVPRTRILAAHGPASDSLLADALGRQHELVLKPGGEYSGHGVVVGPAVTAEVWRRQLDRARADGGHVLQEYVEGDLAELDFVNTRNGEHRTAAVPYLLGPHLFDHRPCGMLVRHGVPDGAASVLSLSNGALLGSALLVERGRPAGIRS</sequence>
<dbReference type="EMBL" id="JASITI010000010">
    <property type="protein sequence ID" value="MDK9496115.1"/>
    <property type="molecule type" value="Genomic_DNA"/>
</dbReference>
<comment type="caution">
    <text evidence="1">The sequence shown here is derived from an EMBL/GenBank/DDBJ whole genome shotgun (WGS) entry which is preliminary data.</text>
</comment>
<keyword evidence="2" id="KW-1185">Reference proteome</keyword>
<accession>A0ABT7GR83</accession>
<gene>
    <name evidence="1" type="ORF">QEZ40_000455</name>
</gene>
<name>A0ABT7GR83_9ACTN</name>
<evidence type="ECO:0008006" key="3">
    <source>
        <dbReference type="Google" id="ProtNLM"/>
    </source>
</evidence>
<reference evidence="1 2" key="1">
    <citation type="submission" date="2023-05" db="EMBL/GenBank/DDBJ databases">
        <title>Sequencing and Assembly of Streptomyces sp. NP73.</title>
        <authorList>
            <person name="Konwar A.N."/>
            <person name="Saikia K."/>
            <person name="Thakur D."/>
        </authorList>
    </citation>
    <scope>NUCLEOTIDE SEQUENCE [LARGE SCALE GENOMIC DNA]</scope>
    <source>
        <strain evidence="1 2">NP73</strain>
    </source>
</reference>
<proteinExistence type="predicted"/>
<protein>
    <recommendedName>
        <fullName evidence="3">Circularly permuted ATPgrasp domain-containing protein</fullName>
    </recommendedName>
</protein>
<evidence type="ECO:0000313" key="2">
    <source>
        <dbReference type="Proteomes" id="UP001223390"/>
    </source>
</evidence>
<dbReference type="Proteomes" id="UP001223390">
    <property type="component" value="Unassembled WGS sequence"/>
</dbReference>
<dbReference type="SUPFAM" id="SSF56059">
    <property type="entry name" value="Glutathione synthetase ATP-binding domain-like"/>
    <property type="match status" value="1"/>
</dbReference>